<dbReference type="AlphaFoldDB" id="A0A501XWM7"/>
<comment type="caution">
    <text evidence="1">The sequence shown here is derived from an EMBL/GenBank/DDBJ whole genome shotgun (WGS) entry which is preliminary data.</text>
</comment>
<organism evidence="1 2">
    <name type="scientific">Sandaracinobacter neustonicus</name>
    <dbReference type="NCBI Taxonomy" id="1715348"/>
    <lineage>
        <taxon>Bacteria</taxon>
        <taxon>Pseudomonadati</taxon>
        <taxon>Pseudomonadota</taxon>
        <taxon>Alphaproteobacteria</taxon>
        <taxon>Sphingomonadales</taxon>
        <taxon>Sphingosinicellaceae</taxon>
        <taxon>Sandaracinobacter</taxon>
    </lineage>
</organism>
<keyword evidence="2" id="KW-1185">Reference proteome</keyword>
<dbReference type="RefSeq" id="WP_140926394.1">
    <property type="nucleotide sequence ID" value="NZ_VFSU01000007.1"/>
</dbReference>
<dbReference type="Proteomes" id="UP000319897">
    <property type="component" value="Unassembled WGS sequence"/>
</dbReference>
<proteinExistence type="predicted"/>
<reference evidence="1 2" key="1">
    <citation type="submission" date="2019-06" db="EMBL/GenBank/DDBJ databases">
        <authorList>
            <person name="Lee I."/>
            <person name="Jang G.I."/>
            <person name="Hwang C.Y."/>
        </authorList>
    </citation>
    <scope>NUCLEOTIDE SEQUENCE [LARGE SCALE GENOMIC DNA]</scope>
    <source>
        <strain evidence="1 2">PAMC 28131</strain>
    </source>
</reference>
<dbReference type="EMBL" id="VFSU01000007">
    <property type="protein sequence ID" value="TPE64743.1"/>
    <property type="molecule type" value="Genomic_DNA"/>
</dbReference>
<evidence type="ECO:0000313" key="1">
    <source>
        <dbReference type="EMBL" id="TPE64743.1"/>
    </source>
</evidence>
<name>A0A501XWM7_9SPHN</name>
<evidence type="ECO:0000313" key="2">
    <source>
        <dbReference type="Proteomes" id="UP000319897"/>
    </source>
</evidence>
<gene>
    <name evidence="1" type="ORF">FJQ54_00785</name>
</gene>
<sequence length="149" mass="16383">MGLKQPRKRRLSVYLEPNLLEALAERAARRDHSLSMIAEAAVAAFLSPDDGERREAAIAKRLDQIDRRIARMERDQTIAVETLAMFVRFWLTTTPALPEPLAGAARAKGSERYDAFLSALSRRMASSSRLARELAEDIGSGGSAADPDS</sequence>
<protein>
    <submittedName>
        <fullName evidence="1">Ribbon-helix-helix protein, CopG family</fullName>
    </submittedName>
</protein>
<dbReference type="OrthoDB" id="9803941at2"/>
<accession>A0A501XWM7</accession>